<feature type="domain" description="NAD-dependent epimerase/dehydratase" evidence="2">
    <location>
        <begin position="3"/>
        <end position="153"/>
    </location>
</feature>
<dbReference type="AlphaFoldDB" id="A0A415RTP1"/>
<reference evidence="3" key="1">
    <citation type="journal article" date="2021" name="PLoS Genet.">
        <title>Mobile Type VI secretion system loci of the gut Bacteroidales display extensive intra-ecosystem transfer, multi-species spread and geographical clustering.</title>
        <authorList>
            <person name="Garcia-Bayona L."/>
            <person name="Coyne M.J."/>
            <person name="Comstock L.E."/>
        </authorList>
    </citation>
    <scope>NUCLEOTIDE SEQUENCE</scope>
    <source>
        <strain evidence="3">CL11T00C20</strain>
    </source>
</reference>
<dbReference type="InterPro" id="IPR036291">
    <property type="entry name" value="NAD(P)-bd_dom_sf"/>
</dbReference>
<dbReference type="Proteomes" id="UP000679226">
    <property type="component" value="Chromosome"/>
</dbReference>
<organism evidence="3 4">
    <name type="scientific">Bacteroides eggerthii</name>
    <dbReference type="NCBI Taxonomy" id="28111"/>
    <lineage>
        <taxon>Bacteria</taxon>
        <taxon>Pseudomonadati</taxon>
        <taxon>Bacteroidota</taxon>
        <taxon>Bacteroidia</taxon>
        <taxon>Bacteroidales</taxon>
        <taxon>Bacteroidaceae</taxon>
        <taxon>Bacteroides</taxon>
    </lineage>
</organism>
<dbReference type="KEGG" id="beg:INE88_00269"/>
<evidence type="ECO:0000256" key="1">
    <source>
        <dbReference type="ARBA" id="ARBA00007637"/>
    </source>
</evidence>
<dbReference type="Gene3D" id="3.40.50.720">
    <property type="entry name" value="NAD(P)-binding Rossmann-like Domain"/>
    <property type="match status" value="1"/>
</dbReference>
<dbReference type="EMBL" id="CP072227">
    <property type="protein sequence ID" value="QUT43487.1"/>
    <property type="molecule type" value="Genomic_DNA"/>
</dbReference>
<name>A0A415RTP1_9BACE</name>
<evidence type="ECO:0000313" key="4">
    <source>
        <dbReference type="Proteomes" id="UP000679226"/>
    </source>
</evidence>
<proteinExistence type="inferred from homology"/>
<dbReference type="PANTHER" id="PTHR43000">
    <property type="entry name" value="DTDP-D-GLUCOSE 4,6-DEHYDRATASE-RELATED"/>
    <property type="match status" value="1"/>
</dbReference>
<evidence type="ECO:0000313" key="3">
    <source>
        <dbReference type="EMBL" id="QUT43487.1"/>
    </source>
</evidence>
<sequence length="279" mass="31690">MKILIYGTGSYIGNHYRDALMVRGHDVKCVDAIKNKPVDVNFSGVDSVIDVAGIAHVKITPDMEDLFYRVNTNLAIDLCREAKANGVKQFIYMSSMNVFGDTQKRIYSCSQENPKNFYGKSKLLADKGIQAMATPDFKVVSVRPPVVYGKGCKGNFALLIKLSKFFPIFPYFSNTKSVIFIDNLCNFICEIIENQSSGIFHPQNARHTSIVEIIRNVRMAKGKKTLVIHGFDWIIRVLMKLSHKVERAFANDYYDLEFSKYKDNSYCSIGFKESIKRTI</sequence>
<protein>
    <submittedName>
        <fullName evidence="3">NAD dependent epimerase/dehydratase family protein</fullName>
    </submittedName>
</protein>
<dbReference type="InterPro" id="IPR001509">
    <property type="entry name" value="Epimerase_deHydtase"/>
</dbReference>
<evidence type="ECO:0000259" key="2">
    <source>
        <dbReference type="Pfam" id="PF01370"/>
    </source>
</evidence>
<accession>A0A415RTP1</accession>
<dbReference type="Pfam" id="PF01370">
    <property type="entry name" value="Epimerase"/>
    <property type="match status" value="1"/>
</dbReference>
<comment type="similarity">
    <text evidence="1">Belongs to the NAD(P)-dependent epimerase/dehydratase family.</text>
</comment>
<dbReference type="SUPFAM" id="SSF51735">
    <property type="entry name" value="NAD(P)-binding Rossmann-fold domains"/>
    <property type="match status" value="1"/>
</dbReference>
<gene>
    <name evidence="3" type="ORF">INE88_00269</name>
</gene>
<dbReference type="RefSeq" id="WP_021939875.1">
    <property type="nucleotide sequence ID" value="NZ_CP072227.1"/>
</dbReference>